<dbReference type="AlphaFoldDB" id="A0A6G0XHQ2"/>
<dbReference type="EMBL" id="VUJU01007838">
    <property type="protein sequence ID" value="KAF0739809.1"/>
    <property type="molecule type" value="Genomic_DNA"/>
</dbReference>
<dbReference type="GO" id="GO:0003964">
    <property type="term" value="F:RNA-directed DNA polymerase activity"/>
    <property type="evidence" value="ECO:0007669"/>
    <property type="project" value="UniProtKB-KW"/>
</dbReference>
<keyword evidence="1" id="KW-0548">Nucleotidyltransferase</keyword>
<name>A0A6G0XHQ2_APHCR</name>
<keyword evidence="1" id="KW-0808">Transferase</keyword>
<proteinExistence type="predicted"/>
<comment type="caution">
    <text evidence="1">The sequence shown here is derived from an EMBL/GenBank/DDBJ whole genome shotgun (WGS) entry which is preliminary data.</text>
</comment>
<evidence type="ECO:0000313" key="1">
    <source>
        <dbReference type="EMBL" id="KAF0739809.1"/>
    </source>
</evidence>
<protein>
    <submittedName>
        <fullName evidence="1">Reverse transcriptase domain-containing protein</fullName>
    </submittedName>
</protein>
<keyword evidence="1" id="KW-0695">RNA-directed DNA polymerase</keyword>
<dbReference type="Proteomes" id="UP000478052">
    <property type="component" value="Unassembled WGS sequence"/>
</dbReference>
<sequence>MSKCKKEIVDLFGEKHQESDEKILEAEKQLKQSLRNAFGSDSEEDDQSLTDVMELSCSDIEEEEAPTNIAINRVTVQPKPEDDMAHRKALAQYQRQMAACVTRRTMEKPIQLPPHIIARRTDGNIGGPLKEDTGQSEEDIFRTTEQMIYGRTLQQITEEILAKSTAQPHVDQTK</sequence>
<evidence type="ECO:0000313" key="2">
    <source>
        <dbReference type="Proteomes" id="UP000478052"/>
    </source>
</evidence>
<keyword evidence="2" id="KW-1185">Reference proteome</keyword>
<accession>A0A6G0XHQ2</accession>
<gene>
    <name evidence="1" type="ORF">FWK35_00022757</name>
</gene>
<organism evidence="1 2">
    <name type="scientific">Aphis craccivora</name>
    <name type="common">Cowpea aphid</name>
    <dbReference type="NCBI Taxonomy" id="307492"/>
    <lineage>
        <taxon>Eukaryota</taxon>
        <taxon>Metazoa</taxon>
        <taxon>Ecdysozoa</taxon>
        <taxon>Arthropoda</taxon>
        <taxon>Hexapoda</taxon>
        <taxon>Insecta</taxon>
        <taxon>Pterygota</taxon>
        <taxon>Neoptera</taxon>
        <taxon>Paraneoptera</taxon>
        <taxon>Hemiptera</taxon>
        <taxon>Sternorrhyncha</taxon>
        <taxon>Aphidomorpha</taxon>
        <taxon>Aphidoidea</taxon>
        <taxon>Aphididae</taxon>
        <taxon>Aphidini</taxon>
        <taxon>Aphis</taxon>
        <taxon>Aphis</taxon>
    </lineage>
</organism>
<reference evidence="1 2" key="1">
    <citation type="submission" date="2019-08" db="EMBL/GenBank/DDBJ databases">
        <title>Whole genome of Aphis craccivora.</title>
        <authorList>
            <person name="Voronova N.V."/>
            <person name="Shulinski R.S."/>
            <person name="Bandarenka Y.V."/>
            <person name="Zhorov D.G."/>
            <person name="Warner D."/>
        </authorList>
    </citation>
    <scope>NUCLEOTIDE SEQUENCE [LARGE SCALE GENOMIC DNA]</scope>
    <source>
        <strain evidence="1">180601</strain>
        <tissue evidence="1">Whole Body</tissue>
    </source>
</reference>